<dbReference type="AlphaFoldDB" id="A0A7W5FP45"/>
<protein>
    <submittedName>
        <fullName evidence="1">Ribosomal protein L19E</fullName>
    </submittedName>
</protein>
<name>A0A7W5FP45_9BACL</name>
<proteinExistence type="predicted"/>
<dbReference type="Proteomes" id="UP000570361">
    <property type="component" value="Unassembled WGS sequence"/>
</dbReference>
<reference evidence="1 2" key="1">
    <citation type="submission" date="2020-08" db="EMBL/GenBank/DDBJ databases">
        <title>Genomic Encyclopedia of Type Strains, Phase III (KMG-III): the genomes of soil and plant-associated and newly described type strains.</title>
        <authorList>
            <person name="Whitman W."/>
        </authorList>
    </citation>
    <scope>NUCLEOTIDE SEQUENCE [LARGE SCALE GENOMIC DNA]</scope>
    <source>
        <strain evidence="1 2">CECT 5862</strain>
    </source>
</reference>
<accession>A0A7W5FP45</accession>
<evidence type="ECO:0000313" key="2">
    <source>
        <dbReference type="Proteomes" id="UP000570361"/>
    </source>
</evidence>
<evidence type="ECO:0000313" key="1">
    <source>
        <dbReference type="EMBL" id="MBB3111986.1"/>
    </source>
</evidence>
<sequence>MNAEGLTTPKENVQQLQEKLGHAAKETRSHALYDKVSQGIFCGKHGGECARTKAQQVWMNRPLRTLRGKVNFSS</sequence>
<gene>
    <name evidence="1" type="ORF">FHS18_004054</name>
</gene>
<keyword evidence="2" id="KW-1185">Reference proteome</keyword>
<keyword evidence="1" id="KW-0689">Ribosomal protein</keyword>
<comment type="caution">
    <text evidence="1">The sequence shown here is derived from an EMBL/GenBank/DDBJ whole genome shotgun (WGS) entry which is preliminary data.</text>
</comment>
<dbReference type="EMBL" id="JACHXK010000009">
    <property type="protein sequence ID" value="MBB3111986.1"/>
    <property type="molecule type" value="Genomic_DNA"/>
</dbReference>
<dbReference type="GO" id="GO:0005840">
    <property type="term" value="C:ribosome"/>
    <property type="evidence" value="ECO:0007669"/>
    <property type="project" value="UniProtKB-KW"/>
</dbReference>
<organism evidence="1 2">
    <name type="scientific">Paenibacillus phyllosphaerae</name>
    <dbReference type="NCBI Taxonomy" id="274593"/>
    <lineage>
        <taxon>Bacteria</taxon>
        <taxon>Bacillati</taxon>
        <taxon>Bacillota</taxon>
        <taxon>Bacilli</taxon>
        <taxon>Bacillales</taxon>
        <taxon>Paenibacillaceae</taxon>
        <taxon>Paenibacillus</taxon>
    </lineage>
</organism>
<keyword evidence="1" id="KW-0687">Ribonucleoprotein</keyword>